<reference evidence="1" key="1">
    <citation type="submission" date="2021-03" db="EMBL/GenBank/DDBJ databases">
        <authorList>
            <consortium name="DOE Joint Genome Institute"/>
            <person name="Ahrendt S."/>
            <person name="Looney B.P."/>
            <person name="Miyauchi S."/>
            <person name="Morin E."/>
            <person name="Drula E."/>
            <person name="Courty P.E."/>
            <person name="Chicoki N."/>
            <person name="Fauchery L."/>
            <person name="Kohler A."/>
            <person name="Kuo A."/>
            <person name="Labutti K."/>
            <person name="Pangilinan J."/>
            <person name="Lipzen A."/>
            <person name="Riley R."/>
            <person name="Andreopoulos W."/>
            <person name="He G."/>
            <person name="Johnson J."/>
            <person name="Barry K.W."/>
            <person name="Grigoriev I.V."/>
            <person name="Nagy L."/>
            <person name="Hibbett D."/>
            <person name="Henrissat B."/>
            <person name="Matheny P.B."/>
            <person name="Labbe J."/>
            <person name="Martin F."/>
        </authorList>
    </citation>
    <scope>NUCLEOTIDE SEQUENCE</scope>
    <source>
        <strain evidence="1">HHB10654</strain>
    </source>
</reference>
<keyword evidence="2" id="KW-1185">Reference proteome</keyword>
<proteinExistence type="predicted"/>
<protein>
    <submittedName>
        <fullName evidence="1">Uncharacterized protein</fullName>
    </submittedName>
</protein>
<dbReference type="Proteomes" id="UP000814140">
    <property type="component" value="Unassembled WGS sequence"/>
</dbReference>
<accession>A0ACB8STN7</accession>
<dbReference type="EMBL" id="MU277222">
    <property type="protein sequence ID" value="KAI0059964.1"/>
    <property type="molecule type" value="Genomic_DNA"/>
</dbReference>
<evidence type="ECO:0000313" key="1">
    <source>
        <dbReference type="EMBL" id="KAI0059964.1"/>
    </source>
</evidence>
<comment type="caution">
    <text evidence="1">The sequence shown here is derived from an EMBL/GenBank/DDBJ whole genome shotgun (WGS) entry which is preliminary data.</text>
</comment>
<gene>
    <name evidence="1" type="ORF">BV25DRAFT_1808086</name>
</gene>
<name>A0ACB8STN7_9AGAM</name>
<evidence type="ECO:0000313" key="2">
    <source>
        <dbReference type="Proteomes" id="UP000814140"/>
    </source>
</evidence>
<organism evidence="1 2">
    <name type="scientific">Artomyces pyxidatus</name>
    <dbReference type="NCBI Taxonomy" id="48021"/>
    <lineage>
        <taxon>Eukaryota</taxon>
        <taxon>Fungi</taxon>
        <taxon>Dikarya</taxon>
        <taxon>Basidiomycota</taxon>
        <taxon>Agaricomycotina</taxon>
        <taxon>Agaricomycetes</taxon>
        <taxon>Russulales</taxon>
        <taxon>Auriscalpiaceae</taxon>
        <taxon>Artomyces</taxon>
    </lineage>
</organism>
<reference evidence="1" key="2">
    <citation type="journal article" date="2022" name="New Phytol.">
        <title>Evolutionary transition to the ectomycorrhizal habit in the genomes of a hyperdiverse lineage of mushroom-forming fungi.</title>
        <authorList>
            <person name="Looney B."/>
            <person name="Miyauchi S."/>
            <person name="Morin E."/>
            <person name="Drula E."/>
            <person name="Courty P.E."/>
            <person name="Kohler A."/>
            <person name="Kuo A."/>
            <person name="LaButti K."/>
            <person name="Pangilinan J."/>
            <person name="Lipzen A."/>
            <person name="Riley R."/>
            <person name="Andreopoulos W."/>
            <person name="He G."/>
            <person name="Johnson J."/>
            <person name="Nolan M."/>
            <person name="Tritt A."/>
            <person name="Barry K.W."/>
            <person name="Grigoriev I.V."/>
            <person name="Nagy L.G."/>
            <person name="Hibbett D."/>
            <person name="Henrissat B."/>
            <person name="Matheny P.B."/>
            <person name="Labbe J."/>
            <person name="Martin F.M."/>
        </authorList>
    </citation>
    <scope>NUCLEOTIDE SEQUENCE</scope>
    <source>
        <strain evidence="1">HHB10654</strain>
    </source>
</reference>
<sequence length="347" mass="37715">MEPELRGGASSWTAWGFIPSNGTGSKCISLLAAFALTRPCHSDTYLILDRKKRIVAALVSNPKDREGRRLEDTWSGVAKSTADTFERVRVKAERAGAIPTKSRTHRRGRFTAVASGVSYGGGQTRPGNLCHSETTAAALQELLDDSGVQRIAGFQSEALAAYFPRPYADMCDALAALHEEQPELVANFKRSAYPTATFNLGPTTVCLDHRDGANYPSLPCAITALGNFDADLGGHLYLWDLGIKIRFPAGSTILLPSAGIRHGNVPVQKGETRYSLTQYCAGGLMRWVRHGFRPARSLTAAARRALEGPPDQVWQDQLARLSTLETLQADREWLCRKEAARASVGAC</sequence>